<organism evidence="1 2">
    <name type="scientific">Cryptococcus depauperatus CBS 7841</name>
    <dbReference type="NCBI Taxonomy" id="1295531"/>
    <lineage>
        <taxon>Eukaryota</taxon>
        <taxon>Fungi</taxon>
        <taxon>Dikarya</taxon>
        <taxon>Basidiomycota</taxon>
        <taxon>Agaricomycotina</taxon>
        <taxon>Tremellomycetes</taxon>
        <taxon>Tremellales</taxon>
        <taxon>Cryptococcaceae</taxon>
        <taxon>Cryptococcus</taxon>
    </lineage>
</organism>
<dbReference type="PANTHER" id="PTHR39470:SF1">
    <property type="entry name" value="CHORISMATE SYNTHASE PROTEIN"/>
    <property type="match status" value="1"/>
</dbReference>
<gene>
    <name evidence="1" type="ORF">L203_101723</name>
</gene>
<dbReference type="RefSeq" id="XP_066067256.1">
    <property type="nucleotide sequence ID" value="XM_066211159.1"/>
</dbReference>
<evidence type="ECO:0000313" key="1">
    <source>
        <dbReference type="EMBL" id="WVN86556.1"/>
    </source>
</evidence>
<protein>
    <submittedName>
        <fullName evidence="1">Uncharacterized protein</fullName>
    </submittedName>
</protein>
<dbReference type="Proteomes" id="UP000094043">
    <property type="component" value="Chromosome 2"/>
</dbReference>
<sequence>MFALPALLKPYAKCMIVIGLLAIPCVGGAEARKRRDAWMSLSAWTLLVGAIVEIGIKWEWRIQLVNGDCPHISSIIHTYRSLCLLALPLIYSLLPTPATSFTMEPSVILPYLYSLQKTYQYHSVTRQAVAQSQYLGTATTGIAKRDRARAEEARGDIDLWKTVHDAGLDADNLRIQTQALVADGWRTLMGQQNE</sequence>
<dbReference type="KEGG" id="cdep:91085936"/>
<proteinExistence type="predicted"/>
<keyword evidence="2" id="KW-1185">Reference proteome</keyword>
<reference evidence="1" key="2">
    <citation type="journal article" date="2022" name="Elife">
        <title>Obligate sexual reproduction of a homothallic fungus closely related to the Cryptococcus pathogenic species complex.</title>
        <authorList>
            <person name="Passer A.R."/>
            <person name="Clancey S.A."/>
            <person name="Shea T."/>
            <person name="David-Palma M."/>
            <person name="Averette A.F."/>
            <person name="Boekhout T."/>
            <person name="Porcel B.M."/>
            <person name="Nowrousian M."/>
            <person name="Cuomo C.A."/>
            <person name="Sun S."/>
            <person name="Heitman J."/>
            <person name="Coelho M.A."/>
        </authorList>
    </citation>
    <scope>NUCLEOTIDE SEQUENCE</scope>
    <source>
        <strain evidence="1">CBS 7841</strain>
    </source>
</reference>
<dbReference type="EMBL" id="CP143785">
    <property type="protein sequence ID" value="WVN86556.1"/>
    <property type="molecule type" value="Genomic_DNA"/>
</dbReference>
<reference evidence="1" key="1">
    <citation type="submission" date="2016-06" db="EMBL/GenBank/DDBJ databases">
        <authorList>
            <person name="Cuomo C."/>
            <person name="Litvintseva A."/>
            <person name="Heitman J."/>
            <person name="Chen Y."/>
            <person name="Sun S."/>
            <person name="Springer D."/>
            <person name="Dromer F."/>
            <person name="Young S."/>
            <person name="Zeng Q."/>
            <person name="Chapman S."/>
            <person name="Gujja S."/>
            <person name="Saif S."/>
            <person name="Birren B."/>
        </authorList>
    </citation>
    <scope>NUCLEOTIDE SEQUENCE</scope>
    <source>
        <strain evidence="1">CBS 7841</strain>
    </source>
</reference>
<evidence type="ECO:0000313" key="2">
    <source>
        <dbReference type="Proteomes" id="UP000094043"/>
    </source>
</evidence>
<dbReference type="GeneID" id="91085936"/>
<reference evidence="1" key="3">
    <citation type="submission" date="2024-01" db="EMBL/GenBank/DDBJ databases">
        <authorList>
            <person name="Coelho M.A."/>
            <person name="David-Palma M."/>
            <person name="Shea T."/>
            <person name="Sun S."/>
            <person name="Cuomo C.A."/>
            <person name="Heitman J."/>
        </authorList>
    </citation>
    <scope>NUCLEOTIDE SEQUENCE</scope>
    <source>
        <strain evidence="1">CBS 7841</strain>
    </source>
</reference>
<accession>A0AAJ8JQG4</accession>
<dbReference type="PANTHER" id="PTHR39470">
    <property type="entry name" value="CHROMOSOME 10, WHOLE GENOME SHOTGUN SEQUENCE"/>
    <property type="match status" value="1"/>
</dbReference>
<name>A0AAJ8JQG4_9TREE</name>
<dbReference type="AlphaFoldDB" id="A0AAJ8JQG4"/>